<dbReference type="EMBL" id="KJ128966">
    <property type="protein sequence ID" value="AHN24568.1"/>
    <property type="molecule type" value="Genomic_DNA"/>
</dbReference>
<dbReference type="CDD" id="cd03801">
    <property type="entry name" value="GT4_PimA-like"/>
    <property type="match status" value="1"/>
</dbReference>
<name>X2H0H2_KLEPN</name>
<feature type="domain" description="Glycosyl transferase family 1" evidence="1">
    <location>
        <begin position="169"/>
        <end position="326"/>
    </location>
</feature>
<sequence>MTKYRELFFEDLHKKIVNHGGEFEVICGPTPKDFDNSSAYDFKCLTLKTSTELKFIRFQQLSENISVTKDSIVIHFADFKYLSLYYALMKKLLNRTPLFLHGQGGYKKNSIASKIIYNCAVALTSGYICYNKFCEIELKKKLLPYLHKKVKSIDNTLYIESVDSVPYPDNDDHKIAFIGRIRPRSGLEELLKASMIAKSKFPDLTVEIIGSGDTSYIRTLQEEYPFANFIGSLYNQEDIISATKNCSIGAYGGDAGLSTVHYMSLGLAVIVHNDLLNHMGPEPSYVKDHYNGLLFERNNINDMADKICLLFSNKELTYKLRKNALKTFHELSSPSMAEKLLDIILDKEIK</sequence>
<dbReference type="Gene3D" id="3.40.50.2000">
    <property type="entry name" value="Glycogen Phosphorylase B"/>
    <property type="match status" value="2"/>
</dbReference>
<protein>
    <submittedName>
        <fullName evidence="2">Putative glycosyl transferase group 1</fullName>
    </submittedName>
</protein>
<evidence type="ECO:0000313" key="2">
    <source>
        <dbReference type="EMBL" id="AHN24568.1"/>
    </source>
</evidence>
<keyword evidence="2" id="KW-0808">Transferase</keyword>
<proteinExistence type="predicted"/>
<accession>X2H0H2</accession>
<dbReference type="InterPro" id="IPR001296">
    <property type="entry name" value="Glyco_trans_1"/>
</dbReference>
<dbReference type="AlphaFoldDB" id="X2H0H2"/>
<dbReference type="PANTHER" id="PTHR12526">
    <property type="entry name" value="GLYCOSYLTRANSFERASE"/>
    <property type="match status" value="1"/>
</dbReference>
<dbReference type="GO" id="GO:1901135">
    <property type="term" value="P:carbohydrate derivative metabolic process"/>
    <property type="evidence" value="ECO:0007669"/>
    <property type="project" value="UniProtKB-ARBA"/>
</dbReference>
<dbReference type="GO" id="GO:0016757">
    <property type="term" value="F:glycosyltransferase activity"/>
    <property type="evidence" value="ECO:0007669"/>
    <property type="project" value="InterPro"/>
</dbReference>
<organism evidence="2">
    <name type="scientific">Klebsiella pneumoniae</name>
    <dbReference type="NCBI Taxonomy" id="573"/>
    <lineage>
        <taxon>Bacteria</taxon>
        <taxon>Pseudomonadati</taxon>
        <taxon>Pseudomonadota</taxon>
        <taxon>Gammaproteobacteria</taxon>
        <taxon>Enterobacterales</taxon>
        <taxon>Enterobacteriaceae</taxon>
        <taxon>Klebsiella/Raoultella group</taxon>
        <taxon>Klebsiella</taxon>
        <taxon>Klebsiella pneumoniae complex</taxon>
    </lineage>
</organism>
<evidence type="ECO:0000259" key="1">
    <source>
        <dbReference type="Pfam" id="PF00534"/>
    </source>
</evidence>
<dbReference type="SUPFAM" id="SSF53756">
    <property type="entry name" value="UDP-Glycosyltransferase/glycogen phosphorylase"/>
    <property type="match status" value="1"/>
</dbReference>
<reference evidence="2" key="1">
    <citation type="submission" date="2014-01" db="EMBL/GenBank/DDBJ databases">
        <title>Chemicals produced by non-capsulated mutant of Klebsiella pneumoniae.</title>
        <authorList>
            <person name="Hao J."/>
            <person name="Wei D."/>
            <person name="Shi J."/>
        </authorList>
    </citation>
    <scope>NUCLEOTIDE SEQUENCE</scope>
</reference>
<dbReference type="Pfam" id="PF00534">
    <property type="entry name" value="Glycos_transf_1"/>
    <property type="match status" value="1"/>
</dbReference>
<dbReference type="PANTHER" id="PTHR12526:SF630">
    <property type="entry name" value="GLYCOSYLTRANSFERASE"/>
    <property type="match status" value="1"/>
</dbReference>